<keyword evidence="3" id="KW-0813">Transport</keyword>
<feature type="transmembrane region" description="Helical" evidence="8">
    <location>
        <begin position="282"/>
        <end position="300"/>
    </location>
</feature>
<protein>
    <submittedName>
        <fullName evidence="9">Iron ABC transporter permease</fullName>
    </submittedName>
</protein>
<feature type="transmembrane region" description="Helical" evidence="8">
    <location>
        <begin position="312"/>
        <end position="331"/>
    </location>
</feature>
<reference evidence="10" key="1">
    <citation type="submission" date="2018-09" db="EMBL/GenBank/DDBJ databases">
        <title>Draft Genome Sequence of Mediterraneibacter sp. KCTC 15684.</title>
        <authorList>
            <person name="Kim J.S."/>
            <person name="Han K.I."/>
            <person name="Suh M.K."/>
            <person name="Lee K.C."/>
            <person name="Eom M.K."/>
            <person name="Lee J.H."/>
            <person name="Park S.H."/>
            <person name="Kang S.W."/>
            <person name="Park J.E."/>
            <person name="Oh B.S."/>
            <person name="Yu S.Y."/>
            <person name="Choi S.H."/>
            <person name="Lee D.H."/>
            <person name="Yoon H."/>
            <person name="Kim B."/>
            <person name="Yang S.J."/>
            <person name="Lee J.S."/>
        </authorList>
    </citation>
    <scope>NUCLEOTIDE SEQUENCE [LARGE SCALE GENOMIC DNA]</scope>
    <source>
        <strain evidence="10">KCTC 15684</strain>
    </source>
</reference>
<comment type="caution">
    <text evidence="9">The sequence shown here is derived from an EMBL/GenBank/DDBJ whole genome shotgun (WGS) entry which is preliminary data.</text>
</comment>
<keyword evidence="5 8" id="KW-0812">Transmembrane</keyword>
<evidence type="ECO:0000256" key="8">
    <source>
        <dbReference type="SAM" id="Phobius"/>
    </source>
</evidence>
<evidence type="ECO:0000256" key="5">
    <source>
        <dbReference type="ARBA" id="ARBA00022692"/>
    </source>
</evidence>
<feature type="transmembrane region" description="Helical" evidence="8">
    <location>
        <begin position="12"/>
        <end position="33"/>
    </location>
</feature>
<dbReference type="PANTHER" id="PTHR30472">
    <property type="entry name" value="FERRIC ENTEROBACTIN TRANSPORT SYSTEM PERMEASE PROTEIN"/>
    <property type="match status" value="1"/>
</dbReference>
<dbReference type="GO" id="GO:0033214">
    <property type="term" value="P:siderophore-iron import into cell"/>
    <property type="evidence" value="ECO:0007669"/>
    <property type="project" value="TreeGrafter"/>
</dbReference>
<accession>A0A391P5W7</accession>
<dbReference type="AlphaFoldDB" id="A0A391P5W7"/>
<comment type="subcellular location">
    <subcellularLocation>
        <location evidence="1">Cell membrane</location>
        <topology evidence="1">Multi-pass membrane protein</topology>
    </subcellularLocation>
</comment>
<feature type="transmembrane region" description="Helical" evidence="8">
    <location>
        <begin position="243"/>
        <end position="270"/>
    </location>
</feature>
<dbReference type="Proteomes" id="UP000265643">
    <property type="component" value="Unassembled WGS sequence"/>
</dbReference>
<evidence type="ECO:0000313" key="9">
    <source>
        <dbReference type="EMBL" id="GCA67666.1"/>
    </source>
</evidence>
<evidence type="ECO:0000256" key="4">
    <source>
        <dbReference type="ARBA" id="ARBA00022475"/>
    </source>
</evidence>
<feature type="transmembrane region" description="Helical" evidence="8">
    <location>
        <begin position="98"/>
        <end position="117"/>
    </location>
</feature>
<comment type="similarity">
    <text evidence="2">Belongs to the binding-protein-dependent transport system permease family. FecCD subfamily.</text>
</comment>
<organism evidence="9 10">
    <name type="scientific">Mediterraneibacter butyricigenes</name>
    <dbReference type="NCBI Taxonomy" id="2316025"/>
    <lineage>
        <taxon>Bacteria</taxon>
        <taxon>Bacillati</taxon>
        <taxon>Bacillota</taxon>
        <taxon>Clostridia</taxon>
        <taxon>Lachnospirales</taxon>
        <taxon>Lachnospiraceae</taxon>
        <taxon>Mediterraneibacter</taxon>
    </lineage>
</organism>
<feature type="transmembrane region" description="Helical" evidence="8">
    <location>
        <begin position="123"/>
        <end position="143"/>
    </location>
</feature>
<dbReference type="InterPro" id="IPR037294">
    <property type="entry name" value="ABC_BtuC-like"/>
</dbReference>
<keyword evidence="6 8" id="KW-1133">Transmembrane helix</keyword>
<evidence type="ECO:0000256" key="6">
    <source>
        <dbReference type="ARBA" id="ARBA00022989"/>
    </source>
</evidence>
<dbReference type="Pfam" id="PF01032">
    <property type="entry name" value="FecCD"/>
    <property type="match status" value="1"/>
</dbReference>
<feature type="transmembrane region" description="Helical" evidence="8">
    <location>
        <begin position="150"/>
        <end position="171"/>
    </location>
</feature>
<feature type="transmembrane region" description="Helical" evidence="8">
    <location>
        <begin position="69"/>
        <end position="86"/>
    </location>
</feature>
<dbReference type="CDD" id="cd06550">
    <property type="entry name" value="TM_ABC_iron-siderophores_like"/>
    <property type="match status" value="1"/>
</dbReference>
<dbReference type="EMBL" id="BHGK01000001">
    <property type="protein sequence ID" value="GCA67666.1"/>
    <property type="molecule type" value="Genomic_DNA"/>
</dbReference>
<keyword evidence="10" id="KW-1185">Reference proteome</keyword>
<dbReference type="PANTHER" id="PTHR30472:SF70">
    <property type="entry name" value="MOLYBDATE IMPORT SYSTEM PERMEASE PROTEIN MOLB"/>
    <property type="match status" value="1"/>
</dbReference>
<evidence type="ECO:0000313" key="10">
    <source>
        <dbReference type="Proteomes" id="UP000265643"/>
    </source>
</evidence>
<evidence type="ECO:0000256" key="1">
    <source>
        <dbReference type="ARBA" id="ARBA00004651"/>
    </source>
</evidence>
<evidence type="ECO:0000256" key="7">
    <source>
        <dbReference type="ARBA" id="ARBA00023136"/>
    </source>
</evidence>
<dbReference type="InterPro" id="IPR000522">
    <property type="entry name" value="ABC_transptr_permease_BtuC"/>
</dbReference>
<proteinExistence type="inferred from homology"/>
<evidence type="ECO:0000256" key="2">
    <source>
        <dbReference type="ARBA" id="ARBA00007935"/>
    </source>
</evidence>
<feature type="transmembrane region" description="Helical" evidence="8">
    <location>
        <begin position="200"/>
        <end position="217"/>
    </location>
</feature>
<dbReference type="GO" id="GO:0005886">
    <property type="term" value="C:plasma membrane"/>
    <property type="evidence" value="ECO:0007669"/>
    <property type="project" value="UniProtKB-SubCell"/>
</dbReference>
<dbReference type="SUPFAM" id="SSF81345">
    <property type="entry name" value="ABC transporter involved in vitamin B12 uptake, BtuC"/>
    <property type="match status" value="1"/>
</dbReference>
<dbReference type="Gene3D" id="1.10.3470.10">
    <property type="entry name" value="ABC transporter involved in vitamin B12 uptake, BtuC"/>
    <property type="match status" value="1"/>
</dbReference>
<sequence>MNDSKRRNGRILGLLVFFILCFFASFFLGRYPITPKELIEVVASRILPIEKTWTSAVEHVIFQVRLPRVLLAALIGAGLSCAGAAYQGIFQNPMVSPSVLGASAGAAFGAALGLFFSMNYGEITILAFLFGIGAVLLVCLIGSRVRQNQTLGLVLAGMMVGSLFSSAVSFLKLVADTNNTLPAITYWLMGSLSGTRMRDLVFAAPLLIVGMAVVYLMRWKINVLTLGEEEAKCIGVDTKRVRWIVVGAATLITAAAVSVSGLIGWVGLVIPHLARMLVGNDYRKMVPASLLLGASYMMVVDNVSRLLLAKEIPIGILTAFIGAPFFLYLILKEGNSL</sequence>
<dbReference type="RefSeq" id="WP_119298272.1">
    <property type="nucleotide sequence ID" value="NZ_BHGK01000001.1"/>
</dbReference>
<name>A0A391P5W7_9FIRM</name>
<keyword evidence="7 8" id="KW-0472">Membrane</keyword>
<gene>
    <name evidence="9" type="ORF">KGMB01110_21020</name>
</gene>
<keyword evidence="4" id="KW-1003">Cell membrane</keyword>
<evidence type="ECO:0000256" key="3">
    <source>
        <dbReference type="ARBA" id="ARBA00022448"/>
    </source>
</evidence>
<dbReference type="FunFam" id="1.10.3470.10:FF:000001">
    <property type="entry name" value="Vitamin B12 ABC transporter permease BtuC"/>
    <property type="match status" value="1"/>
</dbReference>
<dbReference type="GO" id="GO:0022857">
    <property type="term" value="F:transmembrane transporter activity"/>
    <property type="evidence" value="ECO:0007669"/>
    <property type="project" value="InterPro"/>
</dbReference>